<feature type="domain" description="Type I restriction modification DNA specificity" evidence="4">
    <location>
        <begin position="237"/>
        <end position="385"/>
    </location>
</feature>
<proteinExistence type="inferred from homology"/>
<dbReference type="SUPFAM" id="SSF116734">
    <property type="entry name" value="DNA methylase specificity domain"/>
    <property type="match status" value="2"/>
</dbReference>
<evidence type="ECO:0000256" key="2">
    <source>
        <dbReference type="ARBA" id="ARBA00022747"/>
    </source>
</evidence>
<evidence type="ECO:0000313" key="5">
    <source>
        <dbReference type="EMBL" id="PZX43631.1"/>
    </source>
</evidence>
<gene>
    <name evidence="5" type="ORF">LX97_00632</name>
</gene>
<name>A0ABX5Q185_9FLAO</name>
<dbReference type="RefSeq" id="WP_015361451.1">
    <property type="nucleotide sequence ID" value="NZ_QKZR01000001.1"/>
</dbReference>
<dbReference type="Pfam" id="PF01420">
    <property type="entry name" value="Methylase_S"/>
    <property type="match status" value="2"/>
</dbReference>
<dbReference type="Gene3D" id="1.10.287.1120">
    <property type="entry name" value="Bipartite methylase S protein"/>
    <property type="match status" value="1"/>
</dbReference>
<dbReference type="EMBL" id="QKZR01000001">
    <property type="protein sequence ID" value="PZX43631.1"/>
    <property type="molecule type" value="Genomic_DNA"/>
</dbReference>
<organism evidence="5 6">
    <name type="scientific">Nonlabens dokdonensis</name>
    <dbReference type="NCBI Taxonomy" id="328515"/>
    <lineage>
        <taxon>Bacteria</taxon>
        <taxon>Pseudomonadati</taxon>
        <taxon>Bacteroidota</taxon>
        <taxon>Flavobacteriia</taxon>
        <taxon>Flavobacteriales</taxon>
        <taxon>Flavobacteriaceae</taxon>
        <taxon>Nonlabens</taxon>
    </lineage>
</organism>
<dbReference type="PANTHER" id="PTHR30408:SF12">
    <property type="entry name" value="TYPE I RESTRICTION ENZYME MJAVIII SPECIFICITY SUBUNIT"/>
    <property type="match status" value="1"/>
</dbReference>
<feature type="domain" description="Type I restriction modification DNA specificity" evidence="4">
    <location>
        <begin position="119"/>
        <end position="190"/>
    </location>
</feature>
<dbReference type="Gene3D" id="3.90.220.20">
    <property type="entry name" value="DNA methylase specificity domains"/>
    <property type="match status" value="2"/>
</dbReference>
<accession>A0ABX5Q185</accession>
<dbReference type="InterPro" id="IPR052021">
    <property type="entry name" value="Type-I_RS_S_subunit"/>
</dbReference>
<evidence type="ECO:0000256" key="3">
    <source>
        <dbReference type="ARBA" id="ARBA00023125"/>
    </source>
</evidence>
<evidence type="ECO:0000256" key="1">
    <source>
        <dbReference type="ARBA" id="ARBA00010923"/>
    </source>
</evidence>
<keyword evidence="3" id="KW-0238">DNA-binding</keyword>
<dbReference type="PANTHER" id="PTHR30408">
    <property type="entry name" value="TYPE-1 RESTRICTION ENZYME ECOKI SPECIFICITY PROTEIN"/>
    <property type="match status" value="1"/>
</dbReference>
<dbReference type="InterPro" id="IPR044946">
    <property type="entry name" value="Restrct_endonuc_typeI_TRD_sf"/>
</dbReference>
<dbReference type="InterPro" id="IPR000055">
    <property type="entry name" value="Restrct_endonuc_typeI_TRD"/>
</dbReference>
<dbReference type="Proteomes" id="UP000248584">
    <property type="component" value="Unassembled WGS sequence"/>
</dbReference>
<keyword evidence="2" id="KW-0680">Restriction system</keyword>
<evidence type="ECO:0000313" key="6">
    <source>
        <dbReference type="Proteomes" id="UP000248584"/>
    </source>
</evidence>
<keyword evidence="6" id="KW-1185">Reference proteome</keyword>
<evidence type="ECO:0000259" key="4">
    <source>
        <dbReference type="Pfam" id="PF01420"/>
    </source>
</evidence>
<dbReference type="CDD" id="cd17266">
    <property type="entry name" value="RMtype1_S_Sau1132ORF3780P-TRD2-CR2_like"/>
    <property type="match status" value="1"/>
</dbReference>
<comment type="caution">
    <text evidence="5">The sequence shown here is derived from an EMBL/GenBank/DDBJ whole genome shotgun (WGS) entry which is preliminary data.</text>
</comment>
<comment type="similarity">
    <text evidence="1">Belongs to the type-I restriction system S methylase family.</text>
</comment>
<reference evidence="5 6" key="1">
    <citation type="submission" date="2018-06" db="EMBL/GenBank/DDBJ databases">
        <title>Genomic Encyclopedia of Archaeal and Bacterial Type Strains, Phase II (KMG-II): from individual species to whole genera.</title>
        <authorList>
            <person name="Goeker M."/>
        </authorList>
    </citation>
    <scope>NUCLEOTIDE SEQUENCE [LARGE SCALE GENOMIC DNA]</scope>
    <source>
        <strain evidence="5 6">DSM 17205</strain>
    </source>
</reference>
<protein>
    <submittedName>
        <fullName evidence="5">Type I restriction enzyme S subunit</fullName>
    </submittedName>
</protein>
<sequence length="414" mass="46640">MESKTAVKNIERYASYKDSGVEWLGEIPENWQVKPGLTILNESKEKNIGFIQKTVLSLSYGNVIVKPKEKLTGLVPESFETYQLVKPGDIIIRPTDLQNDKTSLRTGLAKDHGIITSAYINLRVKEKYSNSFYHYYLHTIDINKVIYGLGSGLRQNISFWDFKRFPFPFPPLPEQTAIAQFLDDKTSKIEDAIAIKEQQISLLKERKQILIHQAVTRGLDNSVTLKNAGVEWIGEIPEHWEVKALKFISNLQSGEFISSDDFKEEGYPVYGGNGFRAYCENYTNDGLYALIGRQGALCGNVNYADGKFYATEHAVVVYPINNEDTLWLGETIKVADFNRLSQSAAQPGIAVGVIKNERFPYPPLSEQKEISAYIETASEKIETAIALKQQEIEKLTEYKSSLINGVVTGKVRVC</sequence>